<comment type="caution">
    <text evidence="6">The sequence shown here is derived from an EMBL/GenBank/DDBJ whole genome shotgun (WGS) entry which is preliminary data.</text>
</comment>
<dbReference type="EMBL" id="BHEO01000001">
    <property type="protein sequence ID" value="GBU03468.1"/>
    <property type="molecule type" value="Genomic_DNA"/>
</dbReference>
<evidence type="ECO:0000313" key="4">
    <source>
        <dbReference type="EMBL" id="GBU03468.1"/>
    </source>
</evidence>
<comment type="similarity">
    <text evidence="1">Belongs to the peptidase A24 family.</text>
</comment>
<feature type="domain" description="Prepilin type IV endopeptidase peptidase" evidence="3">
    <location>
        <begin position="8"/>
        <end position="109"/>
    </location>
</feature>
<feature type="transmembrane region" description="Helical" evidence="2">
    <location>
        <begin position="81"/>
        <end position="114"/>
    </location>
</feature>
<keyword evidence="2" id="KW-0812">Transmembrane</keyword>
<accession>A0A4R3JI01</accession>
<feature type="transmembrane region" description="Helical" evidence="2">
    <location>
        <begin position="51"/>
        <end position="69"/>
    </location>
</feature>
<evidence type="ECO:0000256" key="1">
    <source>
        <dbReference type="ARBA" id="ARBA00005801"/>
    </source>
</evidence>
<evidence type="ECO:0000256" key="2">
    <source>
        <dbReference type="SAM" id="Phobius"/>
    </source>
</evidence>
<dbReference type="EMBL" id="SLZV01000026">
    <property type="protein sequence ID" value="TCS64430.1"/>
    <property type="molecule type" value="Genomic_DNA"/>
</dbReference>
<keyword evidence="2" id="KW-1133">Transmembrane helix</keyword>
<dbReference type="Proteomes" id="UP000702954">
    <property type="component" value="Unassembled WGS sequence"/>
</dbReference>
<dbReference type="PANTHER" id="PTHR30487:SF0">
    <property type="entry name" value="PREPILIN LEADER PEPTIDASE_N-METHYLTRANSFERASE-RELATED"/>
    <property type="match status" value="1"/>
</dbReference>
<dbReference type="PANTHER" id="PTHR30487">
    <property type="entry name" value="TYPE 4 PREPILIN-LIKE PROTEINS LEADER PEPTIDE-PROCESSING ENZYME"/>
    <property type="match status" value="1"/>
</dbReference>
<dbReference type="GO" id="GO:0005886">
    <property type="term" value="C:plasma membrane"/>
    <property type="evidence" value="ECO:0007669"/>
    <property type="project" value="TreeGrafter"/>
</dbReference>
<evidence type="ECO:0000313" key="6">
    <source>
        <dbReference type="EMBL" id="TCS64430.1"/>
    </source>
</evidence>
<dbReference type="Pfam" id="PF01478">
    <property type="entry name" value="Peptidase_A24"/>
    <property type="match status" value="1"/>
</dbReference>
<proteinExistence type="inferred from homology"/>
<dbReference type="GO" id="GO:0032259">
    <property type="term" value="P:methylation"/>
    <property type="evidence" value="ECO:0007669"/>
    <property type="project" value="UniProtKB-KW"/>
</dbReference>
<keyword evidence="2" id="KW-0472">Membrane</keyword>
<dbReference type="RefSeq" id="WP_116440864.1">
    <property type="nucleotide sequence ID" value="NZ_BHEO01000001.1"/>
</dbReference>
<name>A0A4R3JI01_9FIRM</name>
<dbReference type="AlphaFoldDB" id="A0A4R3JI01"/>
<reference evidence="4 8" key="1">
    <citation type="journal article" date="2018" name="Int. J. Syst. Evol. Microbiol.">
        <title>Draft Genome Sequence of Faecalimonas umbilicata JCM 30896T, an Acetate-Producing Bacterium Isolated from Human Feces.</title>
        <authorList>
            <person name="Sakamoto M."/>
            <person name="Ikeyama N."/>
            <person name="Yuki M."/>
            <person name="Ohkuma M."/>
        </authorList>
    </citation>
    <scope>NUCLEOTIDE SEQUENCE [LARGE SCALE GENOMIC DNA]</scope>
    <source>
        <strain evidence="4 8">EGH7</strain>
    </source>
</reference>
<keyword evidence="6" id="KW-0808">Transferase</keyword>
<keyword evidence="8" id="KW-1185">Reference proteome</keyword>
<dbReference type="Proteomes" id="UP000294613">
    <property type="component" value="Unassembled WGS sequence"/>
</dbReference>
<feature type="transmembrane region" description="Helical" evidence="2">
    <location>
        <begin position="28"/>
        <end position="44"/>
    </location>
</feature>
<dbReference type="GO" id="GO:0004190">
    <property type="term" value="F:aspartic-type endopeptidase activity"/>
    <property type="evidence" value="ECO:0007669"/>
    <property type="project" value="InterPro"/>
</dbReference>
<dbReference type="GO" id="GO:0006465">
    <property type="term" value="P:signal peptide processing"/>
    <property type="evidence" value="ECO:0007669"/>
    <property type="project" value="TreeGrafter"/>
</dbReference>
<dbReference type="InterPro" id="IPR000045">
    <property type="entry name" value="Prepilin_IV_endopep_pep"/>
</dbReference>
<evidence type="ECO:0000313" key="7">
    <source>
        <dbReference type="Proteomes" id="UP000294613"/>
    </source>
</evidence>
<dbReference type="InterPro" id="IPR050882">
    <property type="entry name" value="Prepilin_peptidase/N-MTase"/>
</dbReference>
<dbReference type="GO" id="GO:0008168">
    <property type="term" value="F:methyltransferase activity"/>
    <property type="evidence" value="ECO:0007669"/>
    <property type="project" value="UniProtKB-KW"/>
</dbReference>
<organism evidence="6 7">
    <name type="scientific">Faecalimonas umbilicata</name>
    <dbReference type="NCBI Taxonomy" id="1912855"/>
    <lineage>
        <taxon>Bacteria</taxon>
        <taxon>Bacillati</taxon>
        <taxon>Bacillota</taxon>
        <taxon>Clostridia</taxon>
        <taxon>Lachnospirales</taxon>
        <taxon>Lachnospiraceae</taxon>
        <taxon>Faecalimonas</taxon>
    </lineage>
</organism>
<evidence type="ECO:0000313" key="5">
    <source>
        <dbReference type="EMBL" id="GBU03816.1"/>
    </source>
</evidence>
<dbReference type="EMBL" id="BHEO01000002">
    <property type="protein sequence ID" value="GBU03816.1"/>
    <property type="molecule type" value="Genomic_DNA"/>
</dbReference>
<dbReference type="Gene3D" id="1.20.120.1220">
    <property type="match status" value="1"/>
</dbReference>
<evidence type="ECO:0000313" key="8">
    <source>
        <dbReference type="Proteomes" id="UP000702954"/>
    </source>
</evidence>
<keyword evidence="6" id="KW-0489">Methyltransferase</keyword>
<reference evidence="6 7" key="2">
    <citation type="submission" date="2019-03" db="EMBL/GenBank/DDBJ databases">
        <title>Genomic Encyclopedia of Type Strains, Phase IV (KMG-IV): sequencing the most valuable type-strain genomes for metagenomic binning, comparative biology and taxonomic classification.</title>
        <authorList>
            <person name="Goeker M."/>
        </authorList>
    </citation>
    <scope>NUCLEOTIDE SEQUENCE [LARGE SCALE GENOMIC DNA]</scope>
    <source>
        <strain evidence="6 7">DSM 103426</strain>
    </source>
</reference>
<protein>
    <submittedName>
        <fullName evidence="6">Leader peptidase (Prepilin peptidase)/N-methyltransferase</fullName>
    </submittedName>
</protein>
<sequence length="140" mass="15604">MRTVGTISIFLFLVVCAAIDLKKRSLPMWLLWAGSLGVLLISLWNTRLNLFSLFQGAVPGIVLGIISWITREAVGYGDVWIITLLGIYLGIWDTVTLVCIAFFFSSIAAVGCLVWKKFRRDTRIPFVPFLTAAYVGVVFL</sequence>
<gene>
    <name evidence="6" type="ORF">EDD74_12639</name>
    <name evidence="4" type="ORF">FAEUMB_00090</name>
    <name evidence="5" type="ORF">FAEUMB_03570</name>
</gene>
<evidence type="ECO:0000259" key="3">
    <source>
        <dbReference type="Pfam" id="PF01478"/>
    </source>
</evidence>